<gene>
    <name evidence="2" type="ORF">B0A54_17979</name>
</gene>
<feature type="compositionally biased region" description="Basic and acidic residues" evidence="1">
    <location>
        <begin position="39"/>
        <end position="55"/>
    </location>
</feature>
<evidence type="ECO:0000313" key="2">
    <source>
        <dbReference type="EMBL" id="TKA22006.1"/>
    </source>
</evidence>
<feature type="region of interest" description="Disordered" evidence="1">
    <location>
        <begin position="1"/>
        <end position="128"/>
    </location>
</feature>
<comment type="caution">
    <text evidence="2">The sequence shown here is derived from an EMBL/GenBank/DDBJ whole genome shotgun (WGS) entry which is preliminary data.</text>
</comment>
<evidence type="ECO:0000256" key="1">
    <source>
        <dbReference type="SAM" id="MobiDB-lite"/>
    </source>
</evidence>
<evidence type="ECO:0000313" key="3">
    <source>
        <dbReference type="Proteomes" id="UP000310066"/>
    </source>
</evidence>
<proteinExistence type="predicted"/>
<accession>A0A4U0TJR9</accession>
<organism evidence="2 3">
    <name type="scientific">Friedmanniomyces endolithicus</name>
    <dbReference type="NCBI Taxonomy" id="329885"/>
    <lineage>
        <taxon>Eukaryota</taxon>
        <taxon>Fungi</taxon>
        <taxon>Dikarya</taxon>
        <taxon>Ascomycota</taxon>
        <taxon>Pezizomycotina</taxon>
        <taxon>Dothideomycetes</taxon>
        <taxon>Dothideomycetidae</taxon>
        <taxon>Mycosphaerellales</taxon>
        <taxon>Teratosphaeriaceae</taxon>
        <taxon>Friedmanniomyces</taxon>
    </lineage>
</organism>
<dbReference type="AlphaFoldDB" id="A0A4U0TJR9"/>
<dbReference type="EMBL" id="NAJP01000326">
    <property type="protein sequence ID" value="TKA22006.1"/>
    <property type="molecule type" value="Genomic_DNA"/>
</dbReference>
<name>A0A4U0TJR9_9PEZI</name>
<dbReference type="Proteomes" id="UP000310066">
    <property type="component" value="Unassembled WGS sequence"/>
</dbReference>
<feature type="compositionally biased region" description="Polar residues" evidence="1">
    <location>
        <begin position="56"/>
        <end position="75"/>
    </location>
</feature>
<dbReference type="OrthoDB" id="3843260at2759"/>
<sequence length="128" mass="13532">MLQLLRGAFRTPRLPSVGDVLGSPSTTEGSKGDGPADLAGDHETATGKRDAKSITEDTATMSLSKAQTKNPTSLQLKLKARIDSMVQADVDGHREQTERTSGPGKGPHTKTALSAEERLSLSARSPQH</sequence>
<reference evidence="2 3" key="1">
    <citation type="submission" date="2017-03" db="EMBL/GenBank/DDBJ databases">
        <title>Genomes of endolithic fungi from Antarctica.</title>
        <authorList>
            <person name="Coleine C."/>
            <person name="Masonjones S."/>
            <person name="Stajich J.E."/>
        </authorList>
    </citation>
    <scope>NUCLEOTIDE SEQUENCE [LARGE SCALE GENOMIC DNA]</scope>
    <source>
        <strain evidence="2 3">CCFEE 5311</strain>
    </source>
</reference>
<protein>
    <submittedName>
        <fullName evidence="2">Uncharacterized protein</fullName>
    </submittedName>
</protein>